<comment type="caution">
    <text evidence="3">The sequence shown here is derived from an EMBL/GenBank/DDBJ whole genome shotgun (WGS) entry which is preliminary data.</text>
</comment>
<protein>
    <recommendedName>
        <fullName evidence="2">DUF8156 domain-containing protein</fullName>
    </recommendedName>
</protein>
<evidence type="ECO:0000256" key="1">
    <source>
        <dbReference type="SAM" id="MobiDB-lite"/>
    </source>
</evidence>
<gene>
    <name evidence="3" type="ORF">ACFPYI_17205</name>
</gene>
<feature type="compositionally biased region" description="Acidic residues" evidence="1">
    <location>
        <begin position="103"/>
        <end position="117"/>
    </location>
</feature>
<feature type="compositionally biased region" description="Basic and acidic residues" evidence="1">
    <location>
        <begin position="77"/>
        <end position="102"/>
    </location>
</feature>
<keyword evidence="4" id="KW-1185">Reference proteome</keyword>
<dbReference type="EMBL" id="JBHSQH010000001">
    <property type="protein sequence ID" value="MFC5973074.1"/>
    <property type="molecule type" value="Genomic_DNA"/>
</dbReference>
<dbReference type="Proteomes" id="UP001596099">
    <property type="component" value="Unassembled WGS sequence"/>
</dbReference>
<accession>A0ABD5RRX2</accession>
<feature type="domain" description="DUF8156" evidence="2">
    <location>
        <begin position="1"/>
        <end position="94"/>
    </location>
</feature>
<evidence type="ECO:0000259" key="2">
    <source>
        <dbReference type="Pfam" id="PF26485"/>
    </source>
</evidence>
<dbReference type="InterPro" id="IPR058469">
    <property type="entry name" value="DUF8156"/>
</dbReference>
<evidence type="ECO:0000313" key="3">
    <source>
        <dbReference type="EMBL" id="MFC5973074.1"/>
    </source>
</evidence>
<dbReference type="AlphaFoldDB" id="A0ABD5RRX2"/>
<dbReference type="RefSeq" id="WP_247417175.1">
    <property type="nucleotide sequence ID" value="NZ_JALLGW010000001.1"/>
</dbReference>
<name>A0ABD5RRX2_9EURY</name>
<proteinExistence type="predicted"/>
<evidence type="ECO:0000313" key="4">
    <source>
        <dbReference type="Proteomes" id="UP001596099"/>
    </source>
</evidence>
<sequence>MGRTNRTFRDLLRGIERRWGDYRRALRRRDQSRFDRLFTYARRHADAASYLNHETPLFPALVGIDLEQERRLDALDDRLRAVESGSDERAGDERGADGRVDGPDDGDPDDGDPDDASDGNGATERPSTPSE</sequence>
<reference evidence="3 4" key="1">
    <citation type="journal article" date="2019" name="Int. J. Syst. Evol. Microbiol.">
        <title>The Global Catalogue of Microorganisms (GCM) 10K type strain sequencing project: providing services to taxonomists for standard genome sequencing and annotation.</title>
        <authorList>
            <consortium name="The Broad Institute Genomics Platform"/>
            <consortium name="The Broad Institute Genome Sequencing Center for Infectious Disease"/>
            <person name="Wu L."/>
            <person name="Ma J."/>
        </authorList>
    </citation>
    <scope>NUCLEOTIDE SEQUENCE [LARGE SCALE GENOMIC DNA]</scope>
    <source>
        <strain evidence="3 4">CGMCC 1.12543</strain>
    </source>
</reference>
<dbReference type="Pfam" id="PF26485">
    <property type="entry name" value="DUF8156"/>
    <property type="match status" value="1"/>
</dbReference>
<organism evidence="3 4">
    <name type="scientific">Halomarina salina</name>
    <dbReference type="NCBI Taxonomy" id="1872699"/>
    <lineage>
        <taxon>Archaea</taxon>
        <taxon>Methanobacteriati</taxon>
        <taxon>Methanobacteriota</taxon>
        <taxon>Stenosarchaea group</taxon>
        <taxon>Halobacteria</taxon>
        <taxon>Halobacteriales</taxon>
        <taxon>Natronomonadaceae</taxon>
        <taxon>Halomarina</taxon>
    </lineage>
</organism>
<feature type="region of interest" description="Disordered" evidence="1">
    <location>
        <begin position="77"/>
        <end position="131"/>
    </location>
</feature>